<evidence type="ECO:0000259" key="43">
    <source>
        <dbReference type="PROSITE" id="PS51873"/>
    </source>
</evidence>
<keyword evidence="17" id="KW-0863">Zinc-finger</keyword>
<evidence type="ECO:0000256" key="14">
    <source>
        <dbReference type="ARBA" id="ARBA00022692"/>
    </source>
</evidence>
<dbReference type="PROSITE" id="PS50053">
    <property type="entry name" value="UBIQUITIN_2"/>
    <property type="match status" value="1"/>
</dbReference>
<dbReference type="SMART" id="SM00647">
    <property type="entry name" value="IBR"/>
    <property type="match status" value="1"/>
</dbReference>
<evidence type="ECO:0000256" key="19">
    <source>
        <dbReference type="ARBA" id="ARBA00022824"/>
    </source>
</evidence>
<evidence type="ECO:0000256" key="5">
    <source>
        <dbReference type="ARBA" id="ARBA00004728"/>
    </source>
</evidence>
<keyword evidence="29 45" id="KW-0012">Acyltransferase</keyword>
<dbReference type="Pfam" id="PF17976">
    <property type="entry name" value="zf-RING_12"/>
    <property type="match status" value="2"/>
</dbReference>
<dbReference type="InterPro" id="IPR044066">
    <property type="entry name" value="TRIAD_supradom"/>
</dbReference>
<dbReference type="SUPFAM" id="SSF54236">
    <property type="entry name" value="Ubiquitin-like"/>
    <property type="match status" value="1"/>
</dbReference>
<feature type="compositionally biased region" description="Basic and acidic residues" evidence="40">
    <location>
        <begin position="89"/>
        <end position="98"/>
    </location>
</feature>
<keyword evidence="16" id="KW-0677">Repeat</keyword>
<dbReference type="Pfam" id="PF16076">
    <property type="entry name" value="Acyltransf_C"/>
    <property type="match status" value="1"/>
</dbReference>
<evidence type="ECO:0000256" key="26">
    <source>
        <dbReference type="ARBA" id="ARBA00023136"/>
    </source>
</evidence>
<evidence type="ECO:0000256" key="34">
    <source>
        <dbReference type="ARBA" id="ARBA00040981"/>
    </source>
</evidence>
<feature type="transmembrane region" description="Helical" evidence="41">
    <location>
        <begin position="884"/>
        <end position="904"/>
    </location>
</feature>
<evidence type="ECO:0000259" key="42">
    <source>
        <dbReference type="PROSITE" id="PS50053"/>
    </source>
</evidence>
<evidence type="ECO:0000256" key="39">
    <source>
        <dbReference type="ARBA" id="ARBA00049159"/>
    </source>
</evidence>
<evidence type="ECO:0000256" key="28">
    <source>
        <dbReference type="ARBA" id="ARBA00023264"/>
    </source>
</evidence>
<evidence type="ECO:0000256" key="23">
    <source>
        <dbReference type="ARBA" id="ARBA00023006"/>
    </source>
</evidence>
<evidence type="ECO:0000256" key="4">
    <source>
        <dbReference type="ARBA" id="ARBA00004514"/>
    </source>
</evidence>
<sequence length="926" mass="104902">MKVFVRFNSNHGFPVEVDSDTSIFQLKEVVARRQGVPADQLCVIFAGKELRNDWTVQSCDLDQQSIVHIVLRPRRKGPEGHSPRPAWGRSDREPESLTRVDLSSSVLPADSVGLAVILQDGEESGASSARRPAGRPTYNSFYVYCKGPCQGVQPGKLRVRCSTCQQATLTLAQVVSSRMDTAPQLLTVPPCLPLVCRVKAPCLDVHFFDLCSLWSFYFPTFATFQGPSCWEDVLIPNRMSGECQSPNCPGTRAEFFFKCGAHPTSDKETSVALNLITTNSRDISCITCTDIRSPVLVFQCTHRHVICLDCFHLYCVTRLNDRQFVHDPQLGYSLPCVAGCPNSLIKELHHFRILGEEQYNRYQQYGAEECVLQLGGVLCPGPGCGAGLLPEPGQRKVSCEPGHGLGCGFVFCRDCKEPYHEGDCGAVIEASGTVTQAYRVNEKAAEQARWEEASKETIKKTTKPCPRCHVPVEKNDNQERSPEQHQGRGLLVNVFEKRINRMVWAWCGEKDYKRNWKESGEFLSPSLPPRWPCSAVGVRCLGEEHDPGMDLVALLKSHFLCHLIFCYVFIVSGLIINTIQLCTLLLWPVNKQLFRKINCRLSYCVSSQLVMLLEWWSGTECVIYTDPRAYPKYGKENAIVVLNHKFEIDFLCGWSLAERFGVLGGSKVLAKKELAYVPIIGWMWYFTEMVFCTRKWEQDRKTVSESLLHLRDYPEKYFFLIHCEGTRFTEKKHQISMQVAQAKGLPSLKHHLLPRTKGFAVTVRSLRNVVSAVYDCTLNFRNNENPTLLGVLNGKKYHADLYVRRIPLEEVPEEEDKCAAWLHKLYQEKDAFQEEYSRTGTFPETPVVPPRRPWTLVNWLFWASMLLYPFFRFVVNMVSSGSSLTLASFVLVFFVASMGVRWMIGVTEIDKGSAYGNMDSKQKHSD</sequence>
<keyword evidence="10" id="KW-0963">Cytoplasm</keyword>
<dbReference type="InterPro" id="IPR000626">
    <property type="entry name" value="Ubiquitin-like_dom"/>
</dbReference>
<dbReference type="InterPro" id="IPR002123">
    <property type="entry name" value="Plipid/glycerol_acylTrfase"/>
</dbReference>
<evidence type="ECO:0000256" key="27">
    <source>
        <dbReference type="ARBA" id="ARBA00023209"/>
    </source>
</evidence>
<evidence type="ECO:0000256" key="2">
    <source>
        <dbReference type="ARBA" id="ARBA00004173"/>
    </source>
</evidence>
<dbReference type="CDD" id="cd21382">
    <property type="entry name" value="RING0_parkin"/>
    <property type="match status" value="1"/>
</dbReference>
<dbReference type="Proteomes" id="UP001652663">
    <property type="component" value="Chromosome 9"/>
</dbReference>
<keyword evidence="15" id="KW-0479">Metal-binding</keyword>
<dbReference type="InterPro" id="IPR029071">
    <property type="entry name" value="Ubiquitin-like_domsf"/>
</dbReference>
<keyword evidence="22 41" id="KW-1133">Transmembrane helix</keyword>
<comment type="catalytic activity">
    <reaction evidence="39">
        <text>1-octadecanoyl-sn-glycero-3-phosphate + (4Z,7Z,10Z,13Z,16Z,19Z)-docosahexaenoyl-CoA = 1-octadecanoyl-2-(4Z,7Z,10Z,13Z,16Z,19Z-docosahexaenoyl)-sn-glycero-3-phosphate + CoA</text>
        <dbReference type="Rhea" id="RHEA:55308"/>
        <dbReference type="ChEBI" id="CHEBI:57287"/>
        <dbReference type="ChEBI" id="CHEBI:74298"/>
        <dbReference type="ChEBI" id="CHEBI:74565"/>
        <dbReference type="ChEBI" id="CHEBI:77130"/>
    </reaction>
    <physiologicalReaction direction="left-to-right" evidence="39">
        <dbReference type="Rhea" id="RHEA:55309"/>
    </physiologicalReaction>
</comment>
<keyword evidence="21" id="KW-0832">Ubl conjugation</keyword>
<comment type="pathway">
    <text evidence="7">Lipid metabolism.</text>
</comment>
<feature type="transmembrane region" description="Helical" evidence="41">
    <location>
        <begin position="859"/>
        <end position="878"/>
    </location>
</feature>
<dbReference type="CDD" id="cd20340">
    <property type="entry name" value="BRcat_RBR_parkin"/>
    <property type="match status" value="1"/>
</dbReference>
<comment type="function">
    <text evidence="37">Converts 1-acyl-sn-glycerol-3-phosphate (lysophosphatidic acid or LPA) into 1,2-diacyl-sn-glycerol-3-phosphate (phosphatidic acid or PA) by incorporating an acyl moiety at the sn-2 position of the glycerol backbone. Exhibits high acyl-CoA specificity for polyunsaturated fatty acyl-CoA, especially docosahexaenoyl-CoA (22:6-CoA, DHA-CoA).</text>
</comment>
<evidence type="ECO:0000256" key="33">
    <source>
        <dbReference type="ARBA" id="ARBA00036892"/>
    </source>
</evidence>
<evidence type="ECO:0000256" key="16">
    <source>
        <dbReference type="ARBA" id="ARBA00022737"/>
    </source>
</evidence>
<evidence type="ECO:0000256" key="13">
    <source>
        <dbReference type="ARBA" id="ARBA00022679"/>
    </source>
</evidence>
<dbReference type="Pfam" id="PF17978">
    <property type="entry name" value="zf-RING_14"/>
    <property type="match status" value="1"/>
</dbReference>
<dbReference type="GO" id="GO:0016746">
    <property type="term" value="F:acyltransferase activity"/>
    <property type="evidence" value="ECO:0007669"/>
    <property type="project" value="UniProtKB-KW"/>
</dbReference>
<feature type="domain" description="Ubiquitin-like" evidence="42">
    <location>
        <begin position="1"/>
        <end position="76"/>
    </location>
</feature>
<dbReference type="InterPro" id="IPR047535">
    <property type="entry name" value="RING-HC_RBR_parkin"/>
</dbReference>
<evidence type="ECO:0000256" key="35">
    <source>
        <dbReference type="ARBA" id="ARBA00041272"/>
    </source>
</evidence>
<dbReference type="PANTHER" id="PTHR10983">
    <property type="entry name" value="1-ACYLGLYCEROL-3-PHOSPHATE ACYLTRANSFERASE-RELATED"/>
    <property type="match status" value="1"/>
</dbReference>
<accession>A0ABM4SV80</accession>
<dbReference type="SMART" id="SM00563">
    <property type="entry name" value="PlsC"/>
    <property type="match status" value="1"/>
</dbReference>
<dbReference type="InterPro" id="IPR003977">
    <property type="entry name" value="Parkin"/>
</dbReference>
<evidence type="ECO:0000256" key="20">
    <source>
        <dbReference type="ARBA" id="ARBA00022833"/>
    </source>
</evidence>
<protein>
    <recommendedName>
        <fullName evidence="34">1-acyl-sn-glycerol-3-phosphate acyltransferase delta</fullName>
        <ecNumber evidence="9">2.3.1.51</ecNumber>
    </recommendedName>
    <alternativeName>
        <fullName evidence="35">1-acylglycerol-3-phosphate O-acyltransferase 4</fullName>
    </alternativeName>
    <alternativeName>
        <fullName evidence="31">E3 ubiquitin-protein ligase parkin</fullName>
    </alternativeName>
    <alternativeName>
        <fullName evidence="36">Lysophosphatidic acid acyltransferase delta</fullName>
    </alternativeName>
</protein>
<feature type="transmembrane region" description="Helical" evidence="41">
    <location>
        <begin position="562"/>
        <end position="587"/>
    </location>
</feature>
<organism evidence="44 45">
    <name type="scientific">Bos indicus</name>
    <name type="common">Zebu</name>
    <dbReference type="NCBI Taxonomy" id="9915"/>
    <lineage>
        <taxon>Eukaryota</taxon>
        <taxon>Metazoa</taxon>
        <taxon>Chordata</taxon>
        <taxon>Craniata</taxon>
        <taxon>Vertebrata</taxon>
        <taxon>Euteleostomi</taxon>
        <taxon>Mammalia</taxon>
        <taxon>Eutheria</taxon>
        <taxon>Laurasiatheria</taxon>
        <taxon>Artiodactyla</taxon>
        <taxon>Ruminantia</taxon>
        <taxon>Pecora</taxon>
        <taxon>Bovidae</taxon>
        <taxon>Bovinae</taxon>
        <taxon>Bos</taxon>
    </lineage>
</organism>
<dbReference type="InterPro" id="IPR032098">
    <property type="entry name" value="Acyltransf_C"/>
</dbReference>
<dbReference type="InterPro" id="IPR047534">
    <property type="entry name" value="BRcat_RBR_parkin"/>
</dbReference>
<keyword evidence="44" id="KW-1185">Reference proteome</keyword>
<keyword evidence="14 41" id="KW-0812">Transmembrane</keyword>
<dbReference type="Gene3D" id="2.20.25.20">
    <property type="match status" value="1"/>
</dbReference>
<evidence type="ECO:0000256" key="11">
    <source>
        <dbReference type="ARBA" id="ARBA00022516"/>
    </source>
</evidence>
<evidence type="ECO:0000256" key="6">
    <source>
        <dbReference type="ARBA" id="ARBA00004906"/>
    </source>
</evidence>
<dbReference type="Pfam" id="PF01485">
    <property type="entry name" value="IBR"/>
    <property type="match status" value="1"/>
</dbReference>
<keyword evidence="26 41" id="KW-0472">Membrane</keyword>
<evidence type="ECO:0000256" key="17">
    <source>
        <dbReference type="ARBA" id="ARBA00022771"/>
    </source>
</evidence>
<evidence type="ECO:0000256" key="40">
    <source>
        <dbReference type="SAM" id="MobiDB-lite"/>
    </source>
</evidence>
<keyword evidence="18" id="KW-0833">Ubl conjugation pathway</keyword>
<dbReference type="EC" id="2.3.1.51" evidence="9"/>
<reference evidence="45" key="1">
    <citation type="submission" date="2025-08" db="UniProtKB">
        <authorList>
            <consortium name="RefSeq"/>
        </authorList>
    </citation>
    <scope>IDENTIFICATION</scope>
    <source>
        <tissue evidence="45">Blood</tissue>
    </source>
</reference>
<dbReference type="CDD" id="cd07990">
    <property type="entry name" value="LPLAT_LCLAT1-like"/>
    <property type="match status" value="1"/>
</dbReference>
<comment type="pathway">
    <text evidence="6">Protein modification; protein ubiquitination.</text>
</comment>
<evidence type="ECO:0000313" key="44">
    <source>
        <dbReference type="Proteomes" id="UP001652663"/>
    </source>
</evidence>
<dbReference type="PROSITE" id="PS51873">
    <property type="entry name" value="TRIAD"/>
    <property type="match status" value="1"/>
</dbReference>
<dbReference type="GeneID" id="109564101"/>
<keyword evidence="11" id="KW-0444">Lipid biosynthesis</keyword>
<evidence type="ECO:0000256" key="12">
    <source>
        <dbReference type="ARBA" id="ARBA00022553"/>
    </source>
</evidence>
<evidence type="ECO:0000256" key="31">
    <source>
        <dbReference type="ARBA" id="ARBA00029536"/>
    </source>
</evidence>
<evidence type="ECO:0000256" key="30">
    <source>
        <dbReference type="ARBA" id="ARBA00029442"/>
    </source>
</evidence>
<evidence type="ECO:0000256" key="38">
    <source>
        <dbReference type="ARBA" id="ARBA00048232"/>
    </source>
</evidence>
<evidence type="ECO:0000256" key="10">
    <source>
        <dbReference type="ARBA" id="ARBA00022490"/>
    </source>
</evidence>
<dbReference type="SMART" id="SM00213">
    <property type="entry name" value="UBQ"/>
    <property type="match status" value="1"/>
</dbReference>
<comment type="catalytic activity">
    <reaction evidence="38">
        <text>1-octadecanoyl-sn-glycero-3-phosphate + (9Z,12Z)-octadecadienoyl-CoA = 1-octadecanoyl-2-(9Z,12Z-octadecadienoyl)-sn-glycero-3-phosphate + CoA</text>
        <dbReference type="Rhea" id="RHEA:55304"/>
        <dbReference type="ChEBI" id="CHEBI:57287"/>
        <dbReference type="ChEBI" id="CHEBI:57383"/>
        <dbReference type="ChEBI" id="CHEBI:74565"/>
        <dbReference type="ChEBI" id="CHEBI:77098"/>
    </reaction>
    <physiologicalReaction direction="left-to-right" evidence="38">
        <dbReference type="Rhea" id="RHEA:55305"/>
    </physiologicalReaction>
</comment>
<comment type="catalytic activity">
    <reaction evidence="32">
        <text>(4Z,7Z,10Z,13Z,16Z,19Z)-docosahexaenoyl-CoA + 1-hexadecanoyl-sn-glycero-3-phosphate = 1-hexadecanoyl-2-(4Z,7Z,10Z,13Z,16Z,19Z-docosahexaenoyl)-sn-glycero-3-phosphate + CoA</text>
        <dbReference type="Rhea" id="RHEA:55300"/>
        <dbReference type="ChEBI" id="CHEBI:57287"/>
        <dbReference type="ChEBI" id="CHEBI:57518"/>
        <dbReference type="ChEBI" id="CHEBI:74298"/>
        <dbReference type="ChEBI" id="CHEBI:82928"/>
    </reaction>
    <physiologicalReaction direction="left-to-right" evidence="32">
        <dbReference type="Rhea" id="RHEA:55301"/>
    </physiologicalReaction>
</comment>
<keyword evidence="25" id="KW-0496">Mitochondrion</keyword>
<comment type="similarity">
    <text evidence="8">Belongs to the 1-acyl-sn-glycerol-3-phosphate acyltransferase family.</text>
</comment>
<proteinExistence type="inferred from homology"/>
<evidence type="ECO:0000256" key="15">
    <source>
        <dbReference type="ARBA" id="ARBA00022723"/>
    </source>
</evidence>
<dbReference type="CDD" id="cd01798">
    <property type="entry name" value="Ubl_parkin"/>
    <property type="match status" value="1"/>
</dbReference>
<keyword evidence="24" id="KW-0443">Lipid metabolism</keyword>
<evidence type="ECO:0000256" key="7">
    <source>
        <dbReference type="ARBA" id="ARBA00005189"/>
    </source>
</evidence>
<dbReference type="Gene3D" id="3.10.20.90">
    <property type="entry name" value="Phosphatidylinositol 3-kinase Catalytic Subunit, Chain A, domain 1"/>
    <property type="match status" value="1"/>
</dbReference>
<evidence type="ECO:0000256" key="1">
    <source>
        <dbReference type="ARBA" id="ARBA00000300"/>
    </source>
</evidence>
<dbReference type="InterPro" id="IPR002867">
    <property type="entry name" value="IBR_dom"/>
</dbReference>
<dbReference type="InterPro" id="IPR041565">
    <property type="entry name" value="Parkin_Znf-RING"/>
</dbReference>
<keyword evidence="23" id="KW-0072">Autophagy</keyword>
<keyword evidence="19" id="KW-0256">Endoplasmic reticulum</keyword>
<keyword evidence="20" id="KW-0862">Zinc</keyword>
<name>A0ABM4SV80_BOSIN</name>
<comment type="catalytic activity">
    <reaction evidence="1">
        <text>a 1-acyl-sn-glycero-3-phosphate + an acyl-CoA = a 1,2-diacyl-sn-glycero-3-phosphate + CoA</text>
        <dbReference type="Rhea" id="RHEA:19709"/>
        <dbReference type="ChEBI" id="CHEBI:57287"/>
        <dbReference type="ChEBI" id="CHEBI:57970"/>
        <dbReference type="ChEBI" id="CHEBI:58342"/>
        <dbReference type="ChEBI" id="CHEBI:58608"/>
        <dbReference type="EC" id="2.3.1.51"/>
    </reaction>
    <physiologicalReaction direction="left-to-right" evidence="1">
        <dbReference type="Rhea" id="RHEA:19710"/>
    </physiologicalReaction>
</comment>
<dbReference type="PANTHER" id="PTHR10983:SF8">
    <property type="entry name" value="1-ACYL-SN-GLYCEROL-3-PHOSPHATE ACYLTRANSFERASE DELTA"/>
    <property type="match status" value="1"/>
</dbReference>
<feature type="domain" description="RING-type" evidence="43">
    <location>
        <begin position="281"/>
        <end position="519"/>
    </location>
</feature>
<evidence type="ECO:0000256" key="9">
    <source>
        <dbReference type="ARBA" id="ARBA00013211"/>
    </source>
</evidence>
<comment type="pathway">
    <text evidence="5">Phospholipid metabolism; CDP-diacylglycerol biosynthesis; CDP-diacylglycerol from sn-glycerol 3-phosphate: step 2/3.</text>
</comment>
<evidence type="ECO:0000256" key="36">
    <source>
        <dbReference type="ARBA" id="ARBA00042940"/>
    </source>
</evidence>
<keyword evidence="27" id="KW-0594">Phospholipid biosynthesis</keyword>
<gene>
    <name evidence="45" type="primary">AGPAT4</name>
</gene>
<dbReference type="RefSeq" id="XP_070651711.1">
    <property type="nucleotide sequence ID" value="XM_070795610.1"/>
</dbReference>
<dbReference type="Gene3D" id="1.20.120.1750">
    <property type="match status" value="1"/>
</dbReference>
<evidence type="ECO:0000256" key="24">
    <source>
        <dbReference type="ARBA" id="ARBA00023098"/>
    </source>
</evidence>
<evidence type="ECO:0000313" key="45">
    <source>
        <dbReference type="RefSeq" id="XP_070651711.1"/>
    </source>
</evidence>
<evidence type="ECO:0000256" key="18">
    <source>
        <dbReference type="ARBA" id="ARBA00022786"/>
    </source>
</evidence>
<keyword evidence="13" id="KW-0808">Transferase</keyword>
<evidence type="ECO:0000256" key="21">
    <source>
        <dbReference type="ARBA" id="ARBA00022843"/>
    </source>
</evidence>
<keyword evidence="12" id="KW-0597">Phosphoprotein</keyword>
<evidence type="ECO:0000256" key="37">
    <source>
        <dbReference type="ARBA" id="ARBA00045404"/>
    </source>
</evidence>
<feature type="region of interest" description="Disordered" evidence="40">
    <location>
        <begin position="72"/>
        <end position="101"/>
    </location>
</feature>
<evidence type="ECO:0000256" key="3">
    <source>
        <dbReference type="ARBA" id="ARBA00004477"/>
    </source>
</evidence>
<evidence type="ECO:0000256" key="25">
    <source>
        <dbReference type="ARBA" id="ARBA00023128"/>
    </source>
</evidence>
<comment type="similarity">
    <text evidence="30">Belongs to the RBR family. Parkin subfamily.</text>
</comment>
<evidence type="ECO:0000256" key="8">
    <source>
        <dbReference type="ARBA" id="ARBA00008655"/>
    </source>
</evidence>
<dbReference type="InterPro" id="IPR041170">
    <property type="entry name" value="Znf-RING_14"/>
</dbReference>
<comment type="catalytic activity">
    <reaction evidence="33">
        <text>(4Z,7Z,10Z,13Z,16Z,19Z)-docosahexaenoyl-CoA + 1-(9Z-octadecenoyl)-sn-glycero-3-phosphate = 1-(9Z-octadecenoyl)-2-(4Z,7Z,10Z,13Z,16Z,19Z-docosahexaenoyl)-sn-glycero-3-phosphate + CoA</text>
        <dbReference type="Rhea" id="RHEA:55312"/>
        <dbReference type="ChEBI" id="CHEBI:57287"/>
        <dbReference type="ChEBI" id="CHEBI:74298"/>
        <dbReference type="ChEBI" id="CHEBI:74544"/>
        <dbReference type="ChEBI" id="CHEBI:138723"/>
    </reaction>
    <physiologicalReaction direction="left-to-right" evidence="33">
        <dbReference type="Rhea" id="RHEA:55313"/>
    </physiologicalReaction>
</comment>
<evidence type="ECO:0000256" key="29">
    <source>
        <dbReference type="ARBA" id="ARBA00023315"/>
    </source>
</evidence>
<dbReference type="Pfam" id="PF00240">
    <property type="entry name" value="ubiquitin"/>
    <property type="match status" value="1"/>
</dbReference>
<keyword evidence="28" id="KW-1208">Phospholipid metabolism</keyword>
<dbReference type="SUPFAM" id="SSF69593">
    <property type="entry name" value="Glycerol-3-phosphate (1)-acyltransferase"/>
    <property type="match status" value="1"/>
</dbReference>
<comment type="subcellular location">
    <subcellularLocation>
        <location evidence="4">Cytoplasm</location>
        <location evidence="4">Cytosol</location>
    </subcellularLocation>
    <subcellularLocation>
        <location evidence="3">Endoplasmic reticulum membrane</location>
        <topology evidence="3">Multi-pass membrane protein</topology>
    </subcellularLocation>
    <subcellularLocation>
        <location evidence="2">Mitochondrion</location>
    </subcellularLocation>
</comment>
<dbReference type="CDD" id="cd16627">
    <property type="entry name" value="RING-HC_RBR_parkin"/>
    <property type="match status" value="1"/>
</dbReference>
<dbReference type="PRINTS" id="PR01475">
    <property type="entry name" value="PARKIN"/>
</dbReference>
<dbReference type="Pfam" id="PF01553">
    <property type="entry name" value="Acyltransferase"/>
    <property type="match status" value="1"/>
</dbReference>
<evidence type="ECO:0000256" key="32">
    <source>
        <dbReference type="ARBA" id="ARBA00035935"/>
    </source>
</evidence>
<evidence type="ECO:0000256" key="41">
    <source>
        <dbReference type="SAM" id="Phobius"/>
    </source>
</evidence>
<evidence type="ECO:0000256" key="22">
    <source>
        <dbReference type="ARBA" id="ARBA00022989"/>
    </source>
</evidence>